<dbReference type="Pfam" id="PF02608">
    <property type="entry name" value="Bmp"/>
    <property type="match status" value="1"/>
</dbReference>
<dbReference type="Gene3D" id="3.40.50.2300">
    <property type="match status" value="2"/>
</dbReference>
<dbReference type="InterPro" id="IPR052910">
    <property type="entry name" value="ABC-Purine-Binding"/>
</dbReference>
<dbReference type="AlphaFoldDB" id="A0A391PLH9"/>
<keyword evidence="6" id="KW-1185">Reference proteome</keyword>
<evidence type="ECO:0000256" key="3">
    <source>
        <dbReference type="SAM" id="SignalP"/>
    </source>
</evidence>
<accession>A0A391PLH9</accession>
<protein>
    <submittedName>
        <fullName evidence="5">BMP family ABC transporter substrate-binding protein</fullName>
    </submittedName>
</protein>
<dbReference type="PANTHER" id="PTHR43208">
    <property type="entry name" value="ABC TRANSPORTER SUBSTRATE-BINDING PROTEIN"/>
    <property type="match status" value="1"/>
</dbReference>
<feature type="compositionally biased region" description="Low complexity" evidence="2">
    <location>
        <begin position="21"/>
        <end position="37"/>
    </location>
</feature>
<feature type="signal peptide" evidence="3">
    <location>
        <begin position="1"/>
        <end position="20"/>
    </location>
</feature>
<evidence type="ECO:0000256" key="2">
    <source>
        <dbReference type="SAM" id="MobiDB-lite"/>
    </source>
</evidence>
<keyword evidence="1 3" id="KW-0732">Signal</keyword>
<dbReference type="RefSeq" id="WP_117603329.1">
    <property type="nucleotide sequence ID" value="NZ_BHGK01000001.1"/>
</dbReference>
<dbReference type="GO" id="GO:0005886">
    <property type="term" value="C:plasma membrane"/>
    <property type="evidence" value="ECO:0007669"/>
    <property type="project" value="InterPro"/>
</dbReference>
<evidence type="ECO:0000313" key="6">
    <source>
        <dbReference type="Proteomes" id="UP000265643"/>
    </source>
</evidence>
<evidence type="ECO:0000313" key="5">
    <source>
        <dbReference type="EMBL" id="GCA67842.1"/>
    </source>
</evidence>
<organism evidence="5 6">
    <name type="scientific">Mediterraneibacter butyricigenes</name>
    <dbReference type="NCBI Taxonomy" id="2316025"/>
    <lineage>
        <taxon>Bacteria</taxon>
        <taxon>Bacillati</taxon>
        <taxon>Bacillota</taxon>
        <taxon>Clostridia</taxon>
        <taxon>Lachnospirales</taxon>
        <taxon>Lachnospiraceae</taxon>
        <taxon>Mediterraneibacter</taxon>
    </lineage>
</organism>
<feature type="region of interest" description="Disordered" evidence="2">
    <location>
        <begin position="21"/>
        <end position="40"/>
    </location>
</feature>
<dbReference type="PROSITE" id="PS51257">
    <property type="entry name" value="PROKAR_LIPOPROTEIN"/>
    <property type="match status" value="1"/>
</dbReference>
<evidence type="ECO:0000256" key="1">
    <source>
        <dbReference type="ARBA" id="ARBA00022729"/>
    </source>
</evidence>
<reference evidence="6" key="1">
    <citation type="submission" date="2018-09" db="EMBL/GenBank/DDBJ databases">
        <title>Draft Genome Sequence of Mediterraneibacter sp. KCTC 15684.</title>
        <authorList>
            <person name="Kim J.S."/>
            <person name="Han K.I."/>
            <person name="Suh M.K."/>
            <person name="Lee K.C."/>
            <person name="Eom M.K."/>
            <person name="Lee J.H."/>
            <person name="Park S.H."/>
            <person name="Kang S.W."/>
            <person name="Park J.E."/>
            <person name="Oh B.S."/>
            <person name="Yu S.Y."/>
            <person name="Choi S.H."/>
            <person name="Lee D.H."/>
            <person name="Yoon H."/>
            <person name="Kim B."/>
            <person name="Yang S.J."/>
            <person name="Lee J.S."/>
        </authorList>
    </citation>
    <scope>NUCLEOTIDE SEQUENCE [LARGE SCALE GENOMIC DNA]</scope>
    <source>
        <strain evidence="6">KCTC 15684</strain>
    </source>
</reference>
<dbReference type="PANTHER" id="PTHR43208:SF1">
    <property type="entry name" value="ABC TRANSPORTER SUBSTRATE-BINDING PROTEIN"/>
    <property type="match status" value="1"/>
</dbReference>
<gene>
    <name evidence="5" type="ORF">KGMB01110_22780</name>
</gene>
<name>A0A391PLH9_9FIRM</name>
<sequence length="378" mass="41007">MKKKLASILLVTTLTISLLAGCGGSKSSSDSKSSGSGETKDVSELVIGEIEYSVVNDGGWAQSMHEGLVKACNDLGIDTETNLLTMEDISEEDTALLESTVEELVDEGADIIFGCSAGYSAILAELQQEYPDVIFAQQSNDVYDNIIEFQIRGYEGDFLNGYLCALMNEGSDQLGFCASMDEASVRTAINSFALGAKYANPNATVQVLWADSWYDLDIESQNAKTLIDNGIKYMGMEASSPAVPQTCEEHGAYCVGYNVDMQESAPKAVLTSFVWNWAPIFEDIMQKTADGTIDISANYYEGGECAALAPFNQDLVPQDIQDKVNELRDKINNGEVKVYAGELKDDQGNVLVKDGEEMADEDILAQDFFVENVIGGKK</sequence>
<dbReference type="InterPro" id="IPR003760">
    <property type="entry name" value="PnrA-like"/>
</dbReference>
<dbReference type="EMBL" id="BHGK01000001">
    <property type="protein sequence ID" value="GCA67842.1"/>
    <property type="molecule type" value="Genomic_DNA"/>
</dbReference>
<proteinExistence type="predicted"/>
<comment type="caution">
    <text evidence="5">The sequence shown here is derived from an EMBL/GenBank/DDBJ whole genome shotgun (WGS) entry which is preliminary data.</text>
</comment>
<feature type="domain" description="ABC transporter substrate-binding protein PnrA-like" evidence="4">
    <location>
        <begin position="53"/>
        <end position="340"/>
    </location>
</feature>
<evidence type="ECO:0000259" key="4">
    <source>
        <dbReference type="Pfam" id="PF02608"/>
    </source>
</evidence>
<feature type="chain" id="PRO_5039633882" evidence="3">
    <location>
        <begin position="21"/>
        <end position="378"/>
    </location>
</feature>
<dbReference type="Proteomes" id="UP000265643">
    <property type="component" value="Unassembled WGS sequence"/>
</dbReference>